<dbReference type="PROSITE" id="PS51253">
    <property type="entry name" value="HTH_CENPB"/>
    <property type="match status" value="1"/>
</dbReference>
<gene>
    <name evidence="3" type="ORF">PHPALM_12128</name>
</gene>
<evidence type="ECO:0000313" key="3">
    <source>
        <dbReference type="EMBL" id="POM71316.1"/>
    </source>
</evidence>
<dbReference type="GO" id="GO:0003677">
    <property type="term" value="F:DNA binding"/>
    <property type="evidence" value="ECO:0007669"/>
    <property type="project" value="UniProtKB-KW"/>
</dbReference>
<dbReference type="Pfam" id="PF03221">
    <property type="entry name" value="HTH_Tnp_Tc5"/>
    <property type="match status" value="1"/>
</dbReference>
<accession>A0A2P4Y0I8</accession>
<evidence type="ECO:0000256" key="1">
    <source>
        <dbReference type="ARBA" id="ARBA00023125"/>
    </source>
</evidence>
<dbReference type="Proteomes" id="UP000237271">
    <property type="component" value="Unassembled WGS sequence"/>
</dbReference>
<keyword evidence="1" id="KW-0238">DNA-binding</keyword>
<reference evidence="3 4" key="1">
    <citation type="journal article" date="2017" name="Genome Biol. Evol.">
        <title>Phytophthora megakarya and P. palmivora, closely related causal agents of cacao black pod rot, underwent increases in genome sizes and gene numbers by different mechanisms.</title>
        <authorList>
            <person name="Ali S.S."/>
            <person name="Shao J."/>
            <person name="Lary D.J."/>
            <person name="Kronmiller B."/>
            <person name="Shen D."/>
            <person name="Strem M.D."/>
            <person name="Amoako-Attah I."/>
            <person name="Akrofi A.Y."/>
            <person name="Begoude B.A."/>
            <person name="Ten Hoopen G.M."/>
            <person name="Coulibaly K."/>
            <person name="Kebe B.I."/>
            <person name="Melnick R.L."/>
            <person name="Guiltinan M.J."/>
            <person name="Tyler B.M."/>
            <person name="Meinhardt L.W."/>
            <person name="Bailey B.A."/>
        </authorList>
    </citation>
    <scope>NUCLEOTIDE SEQUENCE [LARGE SCALE GENOMIC DNA]</scope>
    <source>
        <strain evidence="4">sbr112.9</strain>
    </source>
</reference>
<name>A0A2P4Y0I8_9STRA</name>
<dbReference type="OrthoDB" id="100386at2759"/>
<sequence>MWRKQEVLRWIEQEGSGVPTRAIKHFSTKGWKLDGGSKILTPDPASSRLVGGGRRPLSSAMEGAFYGEIVAKRLEQEKVTRAWIVHMARVIFACQATSGAAPGTFTSSTHWIAGFMRRHGLSLRRRTNLTTLSDDKLVDRAVSYMTFLQNAKPDIDLNRTILIDETGAYFENARNQTVDITGSRHIEVRSTGFASMRNTVVLAVSAAGKKLPPLLIWKGKSSPSFVWCSGISKICEISRIHFTTFDKADSVYVAYQPRTWVDSQLLKCWIDLTFPLVDTGNGKHLVWDSMRAHPQ</sequence>
<evidence type="ECO:0000259" key="2">
    <source>
        <dbReference type="PROSITE" id="PS51253"/>
    </source>
</evidence>
<organism evidence="3 4">
    <name type="scientific">Phytophthora palmivora</name>
    <dbReference type="NCBI Taxonomy" id="4796"/>
    <lineage>
        <taxon>Eukaryota</taxon>
        <taxon>Sar</taxon>
        <taxon>Stramenopiles</taxon>
        <taxon>Oomycota</taxon>
        <taxon>Peronosporomycetes</taxon>
        <taxon>Peronosporales</taxon>
        <taxon>Peronosporaceae</taxon>
        <taxon>Phytophthora</taxon>
    </lineage>
</organism>
<feature type="domain" description="HTH CENPB-type" evidence="2">
    <location>
        <begin position="49"/>
        <end position="125"/>
    </location>
</feature>
<proteinExistence type="predicted"/>
<dbReference type="EMBL" id="NCKW01006531">
    <property type="protein sequence ID" value="POM71316.1"/>
    <property type="molecule type" value="Genomic_DNA"/>
</dbReference>
<dbReference type="AlphaFoldDB" id="A0A2P4Y0I8"/>
<dbReference type="InterPro" id="IPR006600">
    <property type="entry name" value="HTH_CenpB_DNA-bd_dom"/>
</dbReference>
<comment type="caution">
    <text evidence="3">The sequence shown here is derived from an EMBL/GenBank/DDBJ whole genome shotgun (WGS) entry which is preliminary data.</text>
</comment>
<protein>
    <recommendedName>
        <fullName evidence="2">HTH CENPB-type domain-containing protein</fullName>
    </recommendedName>
</protein>
<evidence type="ECO:0000313" key="4">
    <source>
        <dbReference type="Proteomes" id="UP000237271"/>
    </source>
</evidence>
<keyword evidence="4" id="KW-1185">Reference proteome</keyword>